<dbReference type="AlphaFoldDB" id="A0A5K3FRX8"/>
<protein>
    <submittedName>
        <fullName evidence="1">SRRM_C domain-containing protein</fullName>
    </submittedName>
</protein>
<dbReference type="WBParaSite" id="MCU_009476-RC">
    <property type="protein sequence ID" value="MCU_009476-RC"/>
    <property type="gene ID" value="MCU_009476"/>
</dbReference>
<name>A0A5K3FRX8_MESCO</name>
<proteinExistence type="predicted"/>
<organism evidence="1">
    <name type="scientific">Mesocestoides corti</name>
    <name type="common">Flatworm</name>
    <dbReference type="NCBI Taxonomy" id="53468"/>
    <lineage>
        <taxon>Eukaryota</taxon>
        <taxon>Metazoa</taxon>
        <taxon>Spiralia</taxon>
        <taxon>Lophotrochozoa</taxon>
        <taxon>Platyhelminthes</taxon>
        <taxon>Cestoda</taxon>
        <taxon>Eucestoda</taxon>
        <taxon>Cyclophyllidea</taxon>
        <taxon>Mesocestoididae</taxon>
        <taxon>Mesocestoides</taxon>
    </lineage>
</organism>
<accession>A0A5K3FRX8</accession>
<reference evidence="1" key="1">
    <citation type="submission" date="2019-11" db="UniProtKB">
        <authorList>
            <consortium name="WormBaseParasite"/>
        </authorList>
    </citation>
    <scope>IDENTIFICATION</scope>
</reference>
<evidence type="ECO:0000313" key="1">
    <source>
        <dbReference type="WBParaSite" id="MCU_009476-RC"/>
    </source>
</evidence>
<sequence length="77" mass="8891">IHRTQDPLRAIARKNTDVTVVSTTPTYSNTTFPLVRAKRNICCVHWNRHSVSVVLFCLDDYTKRKSRKCPLLTMTSK</sequence>